<keyword evidence="6" id="KW-1185">Reference proteome</keyword>
<dbReference type="CDD" id="cd07970">
    <property type="entry name" value="OBF_DNA_ligase_LigC"/>
    <property type="match status" value="1"/>
</dbReference>
<dbReference type="InterPro" id="IPR050191">
    <property type="entry name" value="ATP-dep_DNA_ligase"/>
</dbReference>
<dbReference type="SUPFAM" id="SSF56091">
    <property type="entry name" value="DNA ligase/mRNA capping enzyme, catalytic domain"/>
    <property type="match status" value="1"/>
</dbReference>
<dbReference type="AlphaFoldDB" id="A0A542E4Z3"/>
<keyword evidence="2 5" id="KW-0436">Ligase</keyword>
<evidence type="ECO:0000259" key="4">
    <source>
        <dbReference type="PROSITE" id="PS50160"/>
    </source>
</evidence>
<dbReference type="InterPro" id="IPR012340">
    <property type="entry name" value="NA-bd_OB-fold"/>
</dbReference>
<dbReference type="InterPro" id="IPR044117">
    <property type="entry name" value="OBF_LigC-like"/>
</dbReference>
<accession>A0A542E4Z3</accession>
<proteinExistence type="inferred from homology"/>
<dbReference type="Gene3D" id="3.30.470.30">
    <property type="entry name" value="DNA ligase/mRNA capping enzyme"/>
    <property type="match status" value="1"/>
</dbReference>
<dbReference type="GO" id="GO:0003910">
    <property type="term" value="F:DNA ligase (ATP) activity"/>
    <property type="evidence" value="ECO:0007669"/>
    <property type="project" value="UniProtKB-EC"/>
</dbReference>
<dbReference type="PROSITE" id="PS50160">
    <property type="entry name" value="DNA_LIGASE_A3"/>
    <property type="match status" value="1"/>
</dbReference>
<organism evidence="5 6">
    <name type="scientific">Lapillicoccus jejuensis</name>
    <dbReference type="NCBI Taxonomy" id="402171"/>
    <lineage>
        <taxon>Bacteria</taxon>
        <taxon>Bacillati</taxon>
        <taxon>Actinomycetota</taxon>
        <taxon>Actinomycetes</taxon>
        <taxon>Micrococcales</taxon>
        <taxon>Intrasporangiaceae</taxon>
        <taxon>Lapillicoccus</taxon>
    </lineage>
</organism>
<gene>
    <name evidence="5" type="ORF">FB458_3516</name>
</gene>
<protein>
    <submittedName>
        <fullName evidence="5">ATP-dependent DNA ligase</fullName>
    </submittedName>
</protein>
<dbReference type="GO" id="GO:0005524">
    <property type="term" value="F:ATP binding"/>
    <property type="evidence" value="ECO:0007669"/>
    <property type="project" value="InterPro"/>
</dbReference>
<dbReference type="RefSeq" id="WP_141849623.1">
    <property type="nucleotide sequence ID" value="NZ_BAAAPR010000012.1"/>
</dbReference>
<name>A0A542E4Z3_9MICO</name>
<dbReference type="Proteomes" id="UP000317893">
    <property type="component" value="Unassembled WGS sequence"/>
</dbReference>
<dbReference type="GO" id="GO:0006281">
    <property type="term" value="P:DNA repair"/>
    <property type="evidence" value="ECO:0007669"/>
    <property type="project" value="InterPro"/>
</dbReference>
<dbReference type="NCBIfam" id="NF006078">
    <property type="entry name" value="PRK08224.1"/>
    <property type="match status" value="1"/>
</dbReference>
<evidence type="ECO:0000256" key="3">
    <source>
        <dbReference type="ARBA" id="ARBA00034003"/>
    </source>
</evidence>
<dbReference type="InterPro" id="IPR012310">
    <property type="entry name" value="DNA_ligase_ATP-dep_cent"/>
</dbReference>
<dbReference type="CDD" id="cd07905">
    <property type="entry name" value="Adenylation_DNA_ligase_LigC"/>
    <property type="match status" value="1"/>
</dbReference>
<feature type="domain" description="ATP-dependent DNA ligase family profile" evidence="4">
    <location>
        <begin position="116"/>
        <end position="257"/>
    </location>
</feature>
<comment type="catalytic activity">
    <reaction evidence="3">
        <text>ATP + (deoxyribonucleotide)n-3'-hydroxyl + 5'-phospho-(deoxyribonucleotide)m = (deoxyribonucleotide)n+m + AMP + diphosphate.</text>
        <dbReference type="EC" id="6.5.1.1"/>
    </reaction>
</comment>
<comment type="caution">
    <text evidence="5">The sequence shown here is derived from an EMBL/GenBank/DDBJ whole genome shotgun (WGS) entry which is preliminary data.</text>
</comment>
<dbReference type="OrthoDB" id="9770771at2"/>
<dbReference type="InterPro" id="IPR044119">
    <property type="entry name" value="Adenylation_LigC-like"/>
</dbReference>
<dbReference type="EMBL" id="VFMN01000001">
    <property type="protein sequence ID" value="TQJ10395.1"/>
    <property type="molecule type" value="Genomic_DNA"/>
</dbReference>
<evidence type="ECO:0000313" key="6">
    <source>
        <dbReference type="Proteomes" id="UP000317893"/>
    </source>
</evidence>
<dbReference type="GO" id="GO:0006310">
    <property type="term" value="P:DNA recombination"/>
    <property type="evidence" value="ECO:0007669"/>
    <property type="project" value="InterPro"/>
</dbReference>
<sequence>MHLPVLPPVRPMLARPAPQVPEGRCYEPKWDGFRTVVFRDGDEIELGSRNERPMTRYFPEVVEAVRASLPPRCVVDGEVVLVDADTGVLDFDRLQLRLHPAASRVARLAAETPCALVVFDVLALGDEDLTGLPFAQRRARLEELLPVAPLPLDGPVTGVRLTPLTRDRDVALDWFDRLEGAGLDGVVAKAEDLTYQPDKRVMTKVKHVRTLDCVVAGYRPHTSGPDAVGSLMLGLWDEHGGLDSLGVIGALPMARRRALVDELAPYVTDLAGHPWDWGGAAEGLTDAQRRSFGSRWNAGKSLAFVPLRPELVVEARYDFLDGGRFRHTAQLSRWRPDRDARSCTWDQVERPEPVDVRPFLAGGG</sequence>
<dbReference type="PANTHER" id="PTHR45674">
    <property type="entry name" value="DNA LIGASE 1/3 FAMILY MEMBER"/>
    <property type="match status" value="1"/>
</dbReference>
<evidence type="ECO:0000256" key="2">
    <source>
        <dbReference type="ARBA" id="ARBA00022598"/>
    </source>
</evidence>
<dbReference type="Pfam" id="PF01068">
    <property type="entry name" value="DNA_ligase_A_M"/>
    <property type="match status" value="1"/>
</dbReference>
<dbReference type="SUPFAM" id="SSF50249">
    <property type="entry name" value="Nucleic acid-binding proteins"/>
    <property type="match status" value="1"/>
</dbReference>
<evidence type="ECO:0000313" key="5">
    <source>
        <dbReference type="EMBL" id="TQJ10395.1"/>
    </source>
</evidence>
<reference evidence="5 6" key="1">
    <citation type="submission" date="2019-06" db="EMBL/GenBank/DDBJ databases">
        <title>Sequencing the genomes of 1000 actinobacteria strains.</title>
        <authorList>
            <person name="Klenk H.-P."/>
        </authorList>
    </citation>
    <scope>NUCLEOTIDE SEQUENCE [LARGE SCALE GENOMIC DNA]</scope>
    <source>
        <strain evidence="5 6">DSM 18607</strain>
    </source>
</reference>
<comment type="similarity">
    <text evidence="1">Belongs to the ATP-dependent DNA ligase family.</text>
</comment>
<dbReference type="PANTHER" id="PTHR45674:SF4">
    <property type="entry name" value="DNA LIGASE 1"/>
    <property type="match status" value="1"/>
</dbReference>
<evidence type="ECO:0000256" key="1">
    <source>
        <dbReference type="ARBA" id="ARBA00007572"/>
    </source>
</evidence>
<dbReference type="Gene3D" id="2.40.50.140">
    <property type="entry name" value="Nucleic acid-binding proteins"/>
    <property type="match status" value="1"/>
</dbReference>